<dbReference type="EMBL" id="ACEC01000126">
    <property type="protein sequence ID" value="EEG28737.1"/>
    <property type="molecule type" value="Genomic_DNA"/>
</dbReference>
<dbReference type="HOGENOM" id="CLU_027402_30_0_9"/>
<sequence length="48" mass="5730">MVTTVLDKAFETTPNGTNLIFRSDQSWQYQHKQYQRMLKKKGIRQILS</sequence>
<dbReference type="eggNOG" id="COG2801">
    <property type="taxonomic scope" value="Bacteria"/>
</dbReference>
<reference evidence="1 2" key="1">
    <citation type="submission" date="2009-01" db="EMBL/GenBank/DDBJ databases">
        <authorList>
            <person name="Fulton L."/>
            <person name="Clifton S."/>
            <person name="Fulton B."/>
            <person name="Xu J."/>
            <person name="Minx P."/>
            <person name="Pepin K.H."/>
            <person name="Johnson M."/>
            <person name="Bhonagiri V."/>
            <person name="Nash W.E."/>
            <person name="Mardis E.R."/>
            <person name="Wilson R.K."/>
        </authorList>
    </citation>
    <scope>NUCLEOTIDE SEQUENCE [LARGE SCALE GENOMIC DNA]</scope>
    <source>
        <strain evidence="1 2">DSM 5476</strain>
    </source>
</reference>
<dbReference type="Proteomes" id="UP000003340">
    <property type="component" value="Unassembled WGS sequence"/>
</dbReference>
<evidence type="ECO:0000313" key="2">
    <source>
        <dbReference type="Proteomes" id="UP000003340"/>
    </source>
</evidence>
<name>C0EIE1_9FIRM</name>
<reference evidence="1 2" key="2">
    <citation type="submission" date="2009-02" db="EMBL/GenBank/DDBJ databases">
        <title>Draft genome sequence of Clostridium methylpentosum (DSM 5476).</title>
        <authorList>
            <person name="Sudarsanam P."/>
            <person name="Ley R."/>
            <person name="Guruge J."/>
            <person name="Turnbaugh P.J."/>
            <person name="Mahowald M."/>
            <person name="Liep D."/>
            <person name="Gordon J."/>
        </authorList>
    </citation>
    <scope>NUCLEOTIDE SEQUENCE [LARGE SCALE GENOMIC DNA]</scope>
    <source>
        <strain evidence="1 2">DSM 5476</strain>
    </source>
</reference>
<protein>
    <recommendedName>
        <fullName evidence="3">Integrase catalytic domain-containing protein</fullName>
    </recommendedName>
</protein>
<organism evidence="1 2">
    <name type="scientific">[Clostridium] methylpentosum DSM 5476</name>
    <dbReference type="NCBI Taxonomy" id="537013"/>
    <lineage>
        <taxon>Bacteria</taxon>
        <taxon>Bacillati</taxon>
        <taxon>Bacillota</taxon>
        <taxon>Clostridia</taxon>
        <taxon>Eubacteriales</taxon>
        <taxon>Oscillospiraceae</taxon>
        <taxon>Oscillospiraceae incertae sedis</taxon>
    </lineage>
</organism>
<comment type="caution">
    <text evidence="1">The sequence shown here is derived from an EMBL/GenBank/DDBJ whole genome shotgun (WGS) entry which is preliminary data.</text>
</comment>
<evidence type="ECO:0000313" key="1">
    <source>
        <dbReference type="EMBL" id="EEG28737.1"/>
    </source>
</evidence>
<dbReference type="AlphaFoldDB" id="C0EIE1"/>
<accession>C0EIE1</accession>
<keyword evidence="2" id="KW-1185">Reference proteome</keyword>
<evidence type="ECO:0008006" key="3">
    <source>
        <dbReference type="Google" id="ProtNLM"/>
    </source>
</evidence>
<gene>
    <name evidence="1" type="ORF">CLOSTMETH_03636</name>
</gene>
<dbReference type="STRING" id="537013.CLOSTMETH_03636"/>
<proteinExistence type="predicted"/>